<protein>
    <submittedName>
        <fullName evidence="1">PqqD family peptide modification chaperone</fullName>
    </submittedName>
</protein>
<dbReference type="EMBL" id="JACSQB010000076">
    <property type="protein sequence ID" value="MBD8047410.1"/>
    <property type="molecule type" value="Genomic_DNA"/>
</dbReference>
<comment type="caution">
    <text evidence="1">The sequence shown here is derived from an EMBL/GenBank/DDBJ whole genome shotgun (WGS) entry which is preliminary data.</text>
</comment>
<evidence type="ECO:0000313" key="2">
    <source>
        <dbReference type="Proteomes" id="UP000627166"/>
    </source>
</evidence>
<dbReference type="RefSeq" id="WP_191740378.1">
    <property type="nucleotide sequence ID" value="NZ_JACSQB010000076.1"/>
</dbReference>
<sequence length="86" mass="10031">MNLCVNKSIIWYQNDDEIIITGIDDEKLFKLNPISSEIFTLIITDNNYGTIIDKLCLKYGKNNKNIIVNDVNEFIDDMKLLKVFKE</sequence>
<dbReference type="Pfam" id="PF05402">
    <property type="entry name" value="PqqD"/>
    <property type="match status" value="1"/>
</dbReference>
<proteinExistence type="predicted"/>
<dbReference type="Proteomes" id="UP000627166">
    <property type="component" value="Unassembled WGS sequence"/>
</dbReference>
<evidence type="ECO:0000313" key="1">
    <source>
        <dbReference type="EMBL" id="MBD8047410.1"/>
    </source>
</evidence>
<dbReference type="Gene3D" id="1.10.10.1150">
    <property type="entry name" value="Coenzyme PQQ synthesis protein D (PqqD)"/>
    <property type="match status" value="1"/>
</dbReference>
<organism evidence="1 2">
    <name type="scientific">Clostridium faecium</name>
    <dbReference type="NCBI Taxonomy" id="2762223"/>
    <lineage>
        <taxon>Bacteria</taxon>
        <taxon>Bacillati</taxon>
        <taxon>Bacillota</taxon>
        <taxon>Clostridia</taxon>
        <taxon>Eubacteriales</taxon>
        <taxon>Clostridiaceae</taxon>
        <taxon>Clostridium</taxon>
    </lineage>
</organism>
<name>A0ABR8YT33_9CLOT</name>
<accession>A0ABR8YT33</accession>
<dbReference type="InterPro" id="IPR008792">
    <property type="entry name" value="PQQD"/>
</dbReference>
<gene>
    <name evidence="1" type="ORF">H9637_10235</name>
</gene>
<keyword evidence="2" id="KW-1185">Reference proteome</keyword>
<dbReference type="InterPro" id="IPR041881">
    <property type="entry name" value="PqqD_sf"/>
</dbReference>
<reference evidence="1 2" key="1">
    <citation type="submission" date="2020-08" db="EMBL/GenBank/DDBJ databases">
        <title>A Genomic Blueprint of the Chicken Gut Microbiome.</title>
        <authorList>
            <person name="Gilroy R."/>
            <person name="Ravi A."/>
            <person name="Getino M."/>
            <person name="Pursley I."/>
            <person name="Horton D.L."/>
            <person name="Alikhan N.-F."/>
            <person name="Baker D."/>
            <person name="Gharbi K."/>
            <person name="Hall N."/>
            <person name="Watson M."/>
            <person name="Adriaenssens E.M."/>
            <person name="Foster-Nyarko E."/>
            <person name="Jarju S."/>
            <person name="Secka A."/>
            <person name="Antonio M."/>
            <person name="Oren A."/>
            <person name="Chaudhuri R."/>
            <person name="La Ragione R.M."/>
            <person name="Hildebrand F."/>
            <person name="Pallen M.J."/>
        </authorList>
    </citation>
    <scope>NUCLEOTIDE SEQUENCE [LARGE SCALE GENOMIC DNA]</scope>
    <source>
        <strain evidence="1 2">N37</strain>
    </source>
</reference>